<proteinExistence type="predicted"/>
<keyword evidence="2" id="KW-1185">Reference proteome</keyword>
<sequence length="60" mass="7001">SDHFVLSWTLTRLLSDKFFDMSGVEWADLKHNKELVHDFFNNGELISEQIDECLAKDDLS</sequence>
<dbReference type="AlphaFoldDB" id="A0A9N9P7L1"/>
<evidence type="ECO:0000313" key="2">
    <source>
        <dbReference type="Proteomes" id="UP000789405"/>
    </source>
</evidence>
<reference evidence="1" key="1">
    <citation type="submission" date="2021-06" db="EMBL/GenBank/DDBJ databases">
        <authorList>
            <person name="Kallberg Y."/>
            <person name="Tangrot J."/>
            <person name="Rosling A."/>
        </authorList>
    </citation>
    <scope>NUCLEOTIDE SEQUENCE</scope>
    <source>
        <strain evidence="1">MA453B</strain>
    </source>
</reference>
<accession>A0A9N9P7L1</accession>
<protein>
    <submittedName>
        <fullName evidence="1">20723_t:CDS:1</fullName>
    </submittedName>
</protein>
<dbReference type="OrthoDB" id="109543at2759"/>
<organism evidence="1 2">
    <name type="scientific">Dentiscutata erythropus</name>
    <dbReference type="NCBI Taxonomy" id="1348616"/>
    <lineage>
        <taxon>Eukaryota</taxon>
        <taxon>Fungi</taxon>
        <taxon>Fungi incertae sedis</taxon>
        <taxon>Mucoromycota</taxon>
        <taxon>Glomeromycotina</taxon>
        <taxon>Glomeromycetes</taxon>
        <taxon>Diversisporales</taxon>
        <taxon>Gigasporaceae</taxon>
        <taxon>Dentiscutata</taxon>
    </lineage>
</organism>
<gene>
    <name evidence="1" type="ORF">DERYTH_LOCUS22702</name>
</gene>
<name>A0A9N9P7L1_9GLOM</name>
<dbReference type="Proteomes" id="UP000789405">
    <property type="component" value="Unassembled WGS sequence"/>
</dbReference>
<evidence type="ECO:0000313" key="1">
    <source>
        <dbReference type="EMBL" id="CAG8797582.1"/>
    </source>
</evidence>
<dbReference type="EMBL" id="CAJVPY010032262">
    <property type="protein sequence ID" value="CAG8797582.1"/>
    <property type="molecule type" value="Genomic_DNA"/>
</dbReference>
<feature type="non-terminal residue" evidence="1">
    <location>
        <position position="1"/>
    </location>
</feature>
<comment type="caution">
    <text evidence="1">The sequence shown here is derived from an EMBL/GenBank/DDBJ whole genome shotgun (WGS) entry which is preliminary data.</text>
</comment>